<reference evidence="8 9" key="1">
    <citation type="journal article" date="2021" name="Microb. Ecol.">
        <title>Candidatus Mesenet longicola: Novel Endosymbionts of Brontispa longissima that Induce Cytoplasmic Incompatibility.</title>
        <authorList>
            <person name="Takano S."/>
            <person name="Gotoh Y."/>
            <person name="Hayashi T."/>
        </authorList>
    </citation>
    <scope>NUCLEOTIDE SEQUENCE [LARGE SCALE GENOMIC DNA]</scope>
    <source>
        <strain evidence="8">L5</strain>
    </source>
</reference>
<dbReference type="HAMAP" id="MF_01147">
    <property type="entry name" value="Lgt"/>
    <property type="match status" value="1"/>
</dbReference>
<dbReference type="AlphaFoldDB" id="A0A8J3MPF1"/>
<sequence>MNVILFPHIDPVIFSIGPVSVRWYSIAYVLGIIFAHWYLHEVDKYKIFNQKFHDSLLAWSIVGIVFGGRIGYMLIYNLSYYSNSPTEIFKIWHGGMSFHGGLIGCVIAIIAVCKKHNISALLIMDLLACAAPIGLFLGRIANFINGELFGRITDLPWGIIFPGDDLARHPSQLYEAVGEGLLLFIILNLLLFFTNLRSYRGALTGIGMTFYAIIRFLIEFFREPDLQIGYLLLNLTMGQLLSISMVIIGMIIITISIKNPSNL</sequence>
<dbReference type="PANTHER" id="PTHR30589:SF0">
    <property type="entry name" value="PHOSPHATIDYLGLYCEROL--PROLIPOPROTEIN DIACYLGLYCERYL TRANSFERASE"/>
    <property type="match status" value="1"/>
</dbReference>
<evidence type="ECO:0000256" key="3">
    <source>
        <dbReference type="ARBA" id="ARBA00022679"/>
    </source>
</evidence>
<dbReference type="GO" id="GO:0005886">
    <property type="term" value="C:plasma membrane"/>
    <property type="evidence" value="ECO:0007669"/>
    <property type="project" value="UniProtKB-SubCell"/>
</dbReference>
<organism evidence="8 9">
    <name type="scientific">Candidatus Mesenet longicola</name>
    <dbReference type="NCBI Taxonomy" id="1892558"/>
    <lineage>
        <taxon>Bacteria</taxon>
        <taxon>Pseudomonadati</taxon>
        <taxon>Pseudomonadota</taxon>
        <taxon>Alphaproteobacteria</taxon>
        <taxon>Rickettsiales</taxon>
        <taxon>Anaplasmataceae</taxon>
        <taxon>Candidatus Mesenet</taxon>
    </lineage>
</organism>
<dbReference type="InterPro" id="IPR001640">
    <property type="entry name" value="Lgt"/>
</dbReference>
<feature type="transmembrane region" description="Helical" evidence="7">
    <location>
        <begin position="56"/>
        <end position="79"/>
    </location>
</feature>
<evidence type="ECO:0000256" key="1">
    <source>
        <dbReference type="ARBA" id="ARBA00007150"/>
    </source>
</evidence>
<dbReference type="GO" id="GO:0008961">
    <property type="term" value="F:phosphatidylglycerol-prolipoprotein diacylglyceryl transferase activity"/>
    <property type="evidence" value="ECO:0007669"/>
    <property type="project" value="UniProtKB-UniRule"/>
</dbReference>
<dbReference type="PANTHER" id="PTHR30589">
    <property type="entry name" value="PROLIPOPROTEIN DIACYLGLYCERYL TRANSFERASE"/>
    <property type="match status" value="1"/>
</dbReference>
<feature type="transmembrane region" description="Helical" evidence="7">
    <location>
        <begin position="230"/>
        <end position="257"/>
    </location>
</feature>
<feature type="transmembrane region" description="Helical" evidence="7">
    <location>
        <begin position="201"/>
        <end position="218"/>
    </location>
</feature>
<comment type="function">
    <text evidence="7">Catalyzes the transfer of the diacylglyceryl group from phosphatidylglycerol to the sulfhydryl group of the N-terminal cysteine of a prolipoprotein, the first step in the formation of mature lipoproteins.</text>
</comment>
<dbReference type="UniPathway" id="UPA00664"/>
<comment type="subcellular location">
    <subcellularLocation>
        <location evidence="7">Cell membrane</location>
        <topology evidence="7">Multi-pass membrane protein</topology>
    </subcellularLocation>
</comment>
<keyword evidence="5 7" id="KW-1133">Transmembrane helix</keyword>
<dbReference type="Pfam" id="PF01790">
    <property type="entry name" value="LGT"/>
    <property type="match status" value="1"/>
</dbReference>
<keyword evidence="2 7" id="KW-1003">Cell membrane</keyword>
<dbReference type="Proteomes" id="UP000637906">
    <property type="component" value="Unassembled WGS sequence"/>
</dbReference>
<feature type="transmembrane region" description="Helical" evidence="7">
    <location>
        <begin position="120"/>
        <end position="141"/>
    </location>
</feature>
<keyword evidence="6 7" id="KW-0472">Membrane</keyword>
<gene>
    <name evidence="7 8" type="primary">lgt</name>
    <name evidence="8" type="ORF">sL5_09660</name>
</gene>
<comment type="caution">
    <text evidence="8">The sequence shown here is derived from an EMBL/GenBank/DDBJ whole genome shotgun (WGS) entry which is preliminary data.</text>
</comment>
<evidence type="ECO:0000256" key="7">
    <source>
        <dbReference type="HAMAP-Rule" id="MF_01147"/>
    </source>
</evidence>
<evidence type="ECO:0000313" key="9">
    <source>
        <dbReference type="Proteomes" id="UP000637906"/>
    </source>
</evidence>
<comment type="catalytic activity">
    <reaction evidence="7">
        <text>L-cysteinyl-[prolipoprotein] + a 1,2-diacyl-sn-glycero-3-phospho-(1'-sn-glycerol) = an S-1,2-diacyl-sn-glyceryl-L-cysteinyl-[prolipoprotein] + sn-glycerol 1-phosphate + H(+)</text>
        <dbReference type="Rhea" id="RHEA:56712"/>
        <dbReference type="Rhea" id="RHEA-COMP:14679"/>
        <dbReference type="Rhea" id="RHEA-COMP:14680"/>
        <dbReference type="ChEBI" id="CHEBI:15378"/>
        <dbReference type="ChEBI" id="CHEBI:29950"/>
        <dbReference type="ChEBI" id="CHEBI:57685"/>
        <dbReference type="ChEBI" id="CHEBI:64716"/>
        <dbReference type="ChEBI" id="CHEBI:140658"/>
        <dbReference type="EC" id="2.5.1.145"/>
    </reaction>
</comment>
<proteinExistence type="inferred from homology"/>
<dbReference type="EC" id="2.5.1.145" evidence="7"/>
<evidence type="ECO:0000256" key="5">
    <source>
        <dbReference type="ARBA" id="ARBA00022989"/>
    </source>
</evidence>
<protein>
    <recommendedName>
        <fullName evidence="7">Phosphatidylglycerol--prolipoprotein diacylglyceryl transferase</fullName>
        <ecNumber evidence="7">2.5.1.145</ecNumber>
    </recommendedName>
</protein>
<keyword evidence="9" id="KW-1185">Reference proteome</keyword>
<feature type="transmembrane region" description="Helical" evidence="7">
    <location>
        <begin position="12"/>
        <end position="35"/>
    </location>
</feature>
<comment type="pathway">
    <text evidence="7">Protein modification; lipoprotein biosynthesis (diacylglyceryl transfer).</text>
</comment>
<keyword evidence="4 7" id="KW-0812">Transmembrane</keyword>
<dbReference type="NCBIfam" id="TIGR00544">
    <property type="entry name" value="lgt"/>
    <property type="match status" value="1"/>
</dbReference>
<feature type="transmembrane region" description="Helical" evidence="7">
    <location>
        <begin position="91"/>
        <end position="113"/>
    </location>
</feature>
<dbReference type="EMBL" id="BNGU01000053">
    <property type="protein sequence ID" value="GHM59973.1"/>
    <property type="molecule type" value="Genomic_DNA"/>
</dbReference>
<name>A0A8J3MPF1_9RICK</name>
<evidence type="ECO:0000313" key="8">
    <source>
        <dbReference type="EMBL" id="GHM59973.1"/>
    </source>
</evidence>
<evidence type="ECO:0000256" key="4">
    <source>
        <dbReference type="ARBA" id="ARBA00022692"/>
    </source>
</evidence>
<comment type="similarity">
    <text evidence="1 7">Belongs to the Lgt family.</text>
</comment>
<feature type="binding site" evidence="7">
    <location>
        <position position="139"/>
    </location>
    <ligand>
        <name>a 1,2-diacyl-sn-glycero-3-phospho-(1'-sn-glycerol)</name>
        <dbReference type="ChEBI" id="CHEBI:64716"/>
    </ligand>
</feature>
<accession>A0A8J3MPF1</accession>
<dbReference type="GO" id="GO:0042158">
    <property type="term" value="P:lipoprotein biosynthetic process"/>
    <property type="evidence" value="ECO:0007669"/>
    <property type="project" value="UniProtKB-UniRule"/>
</dbReference>
<feature type="transmembrane region" description="Helical" evidence="7">
    <location>
        <begin position="176"/>
        <end position="194"/>
    </location>
</feature>
<dbReference type="PROSITE" id="PS01311">
    <property type="entry name" value="LGT"/>
    <property type="match status" value="1"/>
</dbReference>
<evidence type="ECO:0000256" key="2">
    <source>
        <dbReference type="ARBA" id="ARBA00022475"/>
    </source>
</evidence>
<keyword evidence="3 7" id="KW-0808">Transferase</keyword>
<evidence type="ECO:0000256" key="6">
    <source>
        <dbReference type="ARBA" id="ARBA00023136"/>
    </source>
</evidence>